<reference evidence="4 5" key="1">
    <citation type="submission" date="2015-04" db="EMBL/GenBank/DDBJ databases">
        <title>Lasius niger genome sequencing.</title>
        <authorList>
            <person name="Konorov E.A."/>
            <person name="Nikitin M.A."/>
            <person name="Kirill M.V."/>
            <person name="Chang P."/>
        </authorList>
    </citation>
    <scope>NUCLEOTIDE SEQUENCE [LARGE SCALE GENOMIC DNA]</scope>
    <source>
        <tissue evidence="4">Whole</tissue>
    </source>
</reference>
<name>A0A0J7KNT5_LASNI</name>
<dbReference type="PANTHER" id="PTHR12832:SF11">
    <property type="entry name" value="LD23868P"/>
    <property type="match status" value="1"/>
</dbReference>
<dbReference type="OrthoDB" id="276323at2759"/>
<feature type="compositionally biased region" description="Polar residues" evidence="2">
    <location>
        <begin position="63"/>
        <end position="73"/>
    </location>
</feature>
<evidence type="ECO:0000313" key="4">
    <source>
        <dbReference type="EMBL" id="KMQ92023.1"/>
    </source>
</evidence>
<keyword evidence="3" id="KW-1133">Transmembrane helix</keyword>
<feature type="transmembrane region" description="Helical" evidence="3">
    <location>
        <begin position="7"/>
        <end position="25"/>
    </location>
</feature>
<evidence type="ECO:0000256" key="3">
    <source>
        <dbReference type="SAM" id="Phobius"/>
    </source>
</evidence>
<organism evidence="4 5">
    <name type="scientific">Lasius niger</name>
    <name type="common">Black garden ant</name>
    <dbReference type="NCBI Taxonomy" id="67767"/>
    <lineage>
        <taxon>Eukaryota</taxon>
        <taxon>Metazoa</taxon>
        <taxon>Ecdysozoa</taxon>
        <taxon>Arthropoda</taxon>
        <taxon>Hexapoda</taxon>
        <taxon>Insecta</taxon>
        <taxon>Pterygota</taxon>
        <taxon>Neoptera</taxon>
        <taxon>Endopterygota</taxon>
        <taxon>Hymenoptera</taxon>
        <taxon>Apocrita</taxon>
        <taxon>Aculeata</taxon>
        <taxon>Formicoidea</taxon>
        <taxon>Formicidae</taxon>
        <taxon>Formicinae</taxon>
        <taxon>Lasius</taxon>
        <taxon>Lasius</taxon>
    </lineage>
</organism>
<evidence type="ECO:0000256" key="1">
    <source>
        <dbReference type="ARBA" id="ARBA00010954"/>
    </source>
</evidence>
<gene>
    <name evidence="4" type="ORF">RF55_8049</name>
</gene>
<dbReference type="EMBL" id="LBMM01004880">
    <property type="protein sequence ID" value="KMQ92023.1"/>
    <property type="molecule type" value="Genomic_DNA"/>
</dbReference>
<keyword evidence="3" id="KW-0812">Transmembrane</keyword>
<protein>
    <submittedName>
        <fullName evidence="4">T-complex protein 11-like protein 1 protein</fullName>
    </submittedName>
</protein>
<evidence type="ECO:0000313" key="5">
    <source>
        <dbReference type="Proteomes" id="UP000036403"/>
    </source>
</evidence>
<proteinExistence type="inferred from homology"/>
<dbReference type="AlphaFoldDB" id="A0A0J7KNT5"/>
<keyword evidence="5" id="KW-1185">Reference proteome</keyword>
<comment type="similarity">
    <text evidence="1">Belongs to the TCP11 family.</text>
</comment>
<dbReference type="STRING" id="67767.A0A0J7KNT5"/>
<dbReference type="Pfam" id="PF05794">
    <property type="entry name" value="Tcp11"/>
    <property type="match status" value="1"/>
</dbReference>
<feature type="region of interest" description="Disordered" evidence="2">
    <location>
        <begin position="51"/>
        <end position="90"/>
    </location>
</feature>
<sequence>MTDRNKVLVGAGVIWGVTLCCLLFSRKLLRPMALLNFIPAILYRNQEMKNEDEQKHNADDVGTSMNCDNNVHTNEQNEEQNEVQNRQPTPNFMMGGLTGASPPKFVSFDEIIKTANGMKNMALAHEIAVDKNFQLQKLEPEDGSFHRRVKEIMHKAFWTLLAKKLAEDPPDYSHALILLKEIKESLDELVPPQNSKIKENIREVLDLDLIKQQTEKGVLDFHHYAQYIISVMSKICAPVRDEKIKELSQQVDIIETFKGVMELLQLMRLDLANFTITMMRPNIIALSVEYEKAKFTEFLKINSNGLQYTERWLLRHFDPEKTASSSSSDASNIRQVTHSLVTEAYLDLLEWDFNPNAETLMLDQGRLLELRDITNRLSVIGSVILLVNNTIGAPIQGVSSFKKNIKEHLNALLDSVHSNKDLEAAMPNIVLQVKEDVKTTLREVDAPELSPELETLLEGQIADLIDTKHKIRYLVSLRIRQFLQKIIQSQSVAPQQVPPGLSSLQEELTAVAARFVILISHNRSVFGEYYQDIVANAFAKSDVDSTKEMHGAHTMEL</sequence>
<dbReference type="PANTHER" id="PTHR12832">
    <property type="entry name" value="TESTIS-SPECIFIC PROTEIN PBS13 T-COMPLEX 11"/>
    <property type="match status" value="1"/>
</dbReference>
<dbReference type="PaxDb" id="67767-A0A0J7KNT5"/>
<accession>A0A0J7KNT5</accession>
<comment type="caution">
    <text evidence="4">The sequence shown here is derived from an EMBL/GenBank/DDBJ whole genome shotgun (WGS) entry which is preliminary data.</text>
</comment>
<dbReference type="Proteomes" id="UP000036403">
    <property type="component" value="Unassembled WGS sequence"/>
</dbReference>
<evidence type="ECO:0000256" key="2">
    <source>
        <dbReference type="SAM" id="MobiDB-lite"/>
    </source>
</evidence>
<dbReference type="InterPro" id="IPR008862">
    <property type="entry name" value="Tcp11"/>
</dbReference>
<keyword evidence="3" id="KW-0472">Membrane</keyword>
<dbReference type="GO" id="GO:0007165">
    <property type="term" value="P:signal transduction"/>
    <property type="evidence" value="ECO:0007669"/>
    <property type="project" value="TreeGrafter"/>
</dbReference>